<dbReference type="Gene3D" id="3.30.565.10">
    <property type="entry name" value="Histidine kinase-like ATPase, C-terminal domain"/>
    <property type="match status" value="1"/>
</dbReference>
<keyword evidence="9" id="KW-1133">Transmembrane helix</keyword>
<proteinExistence type="predicted"/>
<keyword evidence="12" id="KW-1185">Reference proteome</keyword>
<feature type="transmembrane region" description="Helical" evidence="9">
    <location>
        <begin position="107"/>
        <end position="125"/>
    </location>
</feature>
<feature type="transmembrane region" description="Helical" evidence="9">
    <location>
        <begin position="12"/>
        <end position="30"/>
    </location>
</feature>
<keyword evidence="5" id="KW-0547">Nucleotide-binding</keyword>
<dbReference type="PANTHER" id="PTHR24421:SF10">
    <property type="entry name" value="NITRATE_NITRITE SENSOR PROTEIN NARQ"/>
    <property type="match status" value="1"/>
</dbReference>
<evidence type="ECO:0000259" key="10">
    <source>
        <dbReference type="Pfam" id="PF07730"/>
    </source>
</evidence>
<organism evidence="11 12">
    <name type="scientific">Micromonospora inositola</name>
    <dbReference type="NCBI Taxonomy" id="47865"/>
    <lineage>
        <taxon>Bacteria</taxon>
        <taxon>Bacillati</taxon>
        <taxon>Actinomycetota</taxon>
        <taxon>Actinomycetes</taxon>
        <taxon>Micromonosporales</taxon>
        <taxon>Micromonosporaceae</taxon>
        <taxon>Micromonospora</taxon>
    </lineage>
</organism>
<protein>
    <recommendedName>
        <fullName evidence="2">histidine kinase</fullName>
        <ecNumber evidence="2">2.7.13.3</ecNumber>
    </recommendedName>
</protein>
<name>A0A1C5J6A3_9ACTN</name>
<gene>
    <name evidence="11" type="ORF">GA0070613_4042</name>
</gene>
<keyword evidence="9" id="KW-0812">Transmembrane</keyword>
<keyword evidence="9" id="KW-0472">Membrane</keyword>
<reference evidence="12" key="1">
    <citation type="submission" date="2016-06" db="EMBL/GenBank/DDBJ databases">
        <authorList>
            <person name="Varghese N."/>
            <person name="Submissions Spin"/>
        </authorList>
    </citation>
    <scope>NUCLEOTIDE SEQUENCE [LARGE SCALE GENOMIC DNA]</scope>
    <source>
        <strain evidence="12">DSM 43819</strain>
    </source>
</reference>
<dbReference type="EMBL" id="LT607754">
    <property type="protein sequence ID" value="SCG65699.1"/>
    <property type="molecule type" value="Genomic_DNA"/>
</dbReference>
<dbReference type="GO" id="GO:0000155">
    <property type="term" value="F:phosphorelay sensor kinase activity"/>
    <property type="evidence" value="ECO:0007669"/>
    <property type="project" value="InterPro"/>
</dbReference>
<dbReference type="InterPro" id="IPR036890">
    <property type="entry name" value="HATPase_C_sf"/>
</dbReference>
<keyword evidence="3" id="KW-0597">Phosphoprotein</keyword>
<evidence type="ECO:0000256" key="4">
    <source>
        <dbReference type="ARBA" id="ARBA00022679"/>
    </source>
</evidence>
<keyword evidence="6 11" id="KW-0418">Kinase</keyword>
<dbReference type="Proteomes" id="UP000198221">
    <property type="component" value="Chromosome I"/>
</dbReference>
<dbReference type="GO" id="GO:0016020">
    <property type="term" value="C:membrane"/>
    <property type="evidence" value="ECO:0007669"/>
    <property type="project" value="InterPro"/>
</dbReference>
<evidence type="ECO:0000313" key="11">
    <source>
        <dbReference type="EMBL" id="SCG65699.1"/>
    </source>
</evidence>
<dbReference type="GO" id="GO:0005524">
    <property type="term" value="F:ATP binding"/>
    <property type="evidence" value="ECO:0007669"/>
    <property type="project" value="UniProtKB-KW"/>
</dbReference>
<feature type="transmembrane region" description="Helical" evidence="9">
    <location>
        <begin position="37"/>
        <end position="54"/>
    </location>
</feature>
<keyword evidence="4" id="KW-0808">Transferase</keyword>
<dbReference type="InterPro" id="IPR011712">
    <property type="entry name" value="Sig_transdc_His_kin_sub3_dim/P"/>
</dbReference>
<dbReference type="Gene3D" id="1.20.5.1930">
    <property type="match status" value="1"/>
</dbReference>
<feature type="transmembrane region" description="Helical" evidence="9">
    <location>
        <begin position="60"/>
        <end position="77"/>
    </location>
</feature>
<dbReference type="InterPro" id="IPR050482">
    <property type="entry name" value="Sensor_HK_TwoCompSys"/>
</dbReference>
<feature type="transmembrane region" description="Helical" evidence="9">
    <location>
        <begin position="84"/>
        <end position="101"/>
    </location>
</feature>
<keyword evidence="8" id="KW-0902">Two-component regulatory system</keyword>
<dbReference type="EC" id="2.7.13.3" evidence="2"/>
<evidence type="ECO:0000256" key="3">
    <source>
        <dbReference type="ARBA" id="ARBA00022553"/>
    </source>
</evidence>
<evidence type="ECO:0000256" key="7">
    <source>
        <dbReference type="ARBA" id="ARBA00022840"/>
    </source>
</evidence>
<dbReference type="Pfam" id="PF07730">
    <property type="entry name" value="HisKA_3"/>
    <property type="match status" value="1"/>
</dbReference>
<evidence type="ECO:0000256" key="6">
    <source>
        <dbReference type="ARBA" id="ARBA00022777"/>
    </source>
</evidence>
<evidence type="ECO:0000256" key="5">
    <source>
        <dbReference type="ARBA" id="ARBA00022741"/>
    </source>
</evidence>
<comment type="catalytic activity">
    <reaction evidence="1">
        <text>ATP + protein L-histidine = ADP + protein N-phospho-L-histidine.</text>
        <dbReference type="EC" id="2.7.13.3"/>
    </reaction>
</comment>
<evidence type="ECO:0000256" key="2">
    <source>
        <dbReference type="ARBA" id="ARBA00012438"/>
    </source>
</evidence>
<evidence type="ECO:0000313" key="12">
    <source>
        <dbReference type="Proteomes" id="UP000198221"/>
    </source>
</evidence>
<dbReference type="GO" id="GO:0046983">
    <property type="term" value="F:protein dimerization activity"/>
    <property type="evidence" value="ECO:0007669"/>
    <property type="project" value="InterPro"/>
</dbReference>
<evidence type="ECO:0000256" key="1">
    <source>
        <dbReference type="ARBA" id="ARBA00000085"/>
    </source>
</evidence>
<dbReference type="AlphaFoldDB" id="A0A1C5J6A3"/>
<sequence length="352" mass="37403">MVGVAEMAAMGSHPWGFGAVLEVVACALLVFRRRNPLVLATLATVVLLAIPWVGPQLDEASVPIPIWALAVFSLARWVRDLRGLVGVAVMAAVVFADYAFVDQRHHNWSDVIFVAALIAPPYVLGRLTRRLAEQKGLLEHNQELVKREAVRAERDRIARELHDVIAHSVSAMVVQTAAAQDLVRSDPDSAEQILATVAATGRRALSETGTLLHVIRDHADELGLQPAPGLADLPELVERFRADGLNVAVDVDEPLPVLPAGVDVSAYRIVQEALTNALRYGADRTAALRLSCTPTVLSIRASNPSNGSSGLGSGLGLLGIAERVSLLGGSLSHGIGSDGRFQLDATLPVATP</sequence>
<evidence type="ECO:0000256" key="9">
    <source>
        <dbReference type="SAM" id="Phobius"/>
    </source>
</evidence>
<feature type="domain" description="Signal transduction histidine kinase subgroup 3 dimerisation and phosphoacceptor" evidence="10">
    <location>
        <begin position="153"/>
        <end position="218"/>
    </location>
</feature>
<evidence type="ECO:0000256" key="8">
    <source>
        <dbReference type="ARBA" id="ARBA00023012"/>
    </source>
</evidence>
<keyword evidence="7" id="KW-0067">ATP-binding</keyword>
<accession>A0A1C5J6A3</accession>
<dbReference type="PANTHER" id="PTHR24421">
    <property type="entry name" value="NITRATE/NITRITE SENSOR PROTEIN NARX-RELATED"/>
    <property type="match status" value="1"/>
</dbReference>
<dbReference type="SUPFAM" id="SSF55874">
    <property type="entry name" value="ATPase domain of HSP90 chaperone/DNA topoisomerase II/histidine kinase"/>
    <property type="match status" value="1"/>
</dbReference>